<evidence type="ECO:0000256" key="2">
    <source>
        <dbReference type="ARBA" id="ARBA00007639"/>
    </source>
</evidence>
<proteinExistence type="inferred from homology"/>
<accession>A0ABU0JKS7</accession>
<dbReference type="PANTHER" id="PTHR46847:SF1">
    <property type="entry name" value="D-ALLOSE-BINDING PERIPLASMIC PROTEIN-RELATED"/>
    <property type="match status" value="1"/>
</dbReference>
<keyword evidence="7" id="KW-1185">Reference proteome</keyword>
<dbReference type="InterPro" id="IPR028082">
    <property type="entry name" value="Peripla_BP_I"/>
</dbReference>
<feature type="chain" id="PRO_5045330738" evidence="4">
    <location>
        <begin position="25"/>
        <end position="343"/>
    </location>
</feature>
<dbReference type="PANTHER" id="PTHR46847">
    <property type="entry name" value="D-ALLOSE-BINDING PERIPLASMIC PROTEIN-RELATED"/>
    <property type="match status" value="1"/>
</dbReference>
<evidence type="ECO:0000256" key="3">
    <source>
        <dbReference type="ARBA" id="ARBA00022729"/>
    </source>
</evidence>
<dbReference type="Pfam" id="PF13407">
    <property type="entry name" value="Peripla_BP_4"/>
    <property type="match status" value="1"/>
</dbReference>
<gene>
    <name evidence="6" type="ORF">QO011_007934</name>
</gene>
<name>A0ABU0JKS7_9HYPH</name>
<evidence type="ECO:0000259" key="5">
    <source>
        <dbReference type="Pfam" id="PF13407"/>
    </source>
</evidence>
<protein>
    <submittedName>
        <fullName evidence="6">Ribose transport system substrate-binding protein</fullName>
    </submittedName>
</protein>
<dbReference type="EMBL" id="JAUSVX010000027">
    <property type="protein sequence ID" value="MDQ0474892.1"/>
    <property type="molecule type" value="Genomic_DNA"/>
</dbReference>
<comment type="subcellular location">
    <subcellularLocation>
        <location evidence="1">Cell envelope</location>
    </subcellularLocation>
</comment>
<evidence type="ECO:0000256" key="1">
    <source>
        <dbReference type="ARBA" id="ARBA00004196"/>
    </source>
</evidence>
<dbReference type="SUPFAM" id="SSF53822">
    <property type="entry name" value="Periplasmic binding protein-like I"/>
    <property type="match status" value="1"/>
</dbReference>
<evidence type="ECO:0000256" key="4">
    <source>
        <dbReference type="SAM" id="SignalP"/>
    </source>
</evidence>
<dbReference type="Gene3D" id="3.40.50.2300">
    <property type="match status" value="2"/>
</dbReference>
<comment type="similarity">
    <text evidence="2">Belongs to the bacterial solute-binding protein 2 family.</text>
</comment>
<evidence type="ECO:0000313" key="6">
    <source>
        <dbReference type="EMBL" id="MDQ0474892.1"/>
    </source>
</evidence>
<organism evidence="6 7">
    <name type="scientific">Labrys wisconsinensis</name>
    <dbReference type="NCBI Taxonomy" id="425677"/>
    <lineage>
        <taxon>Bacteria</taxon>
        <taxon>Pseudomonadati</taxon>
        <taxon>Pseudomonadota</taxon>
        <taxon>Alphaproteobacteria</taxon>
        <taxon>Hyphomicrobiales</taxon>
        <taxon>Xanthobacteraceae</taxon>
        <taxon>Labrys</taxon>
    </lineage>
</organism>
<dbReference type="RefSeq" id="WP_307285275.1">
    <property type="nucleotide sequence ID" value="NZ_JAUSVX010000027.1"/>
</dbReference>
<sequence length="343" mass="36170">MNTTRSRLAMTTAALVVMASAAHAADSCAAYPTGTAESIDSSAVEAKFGAVPAPKRDLRFAYVTKTLINEFWQGVAAGVQSEAGKYNIKVDIQAAKDESSLVDQLNLAQTVLSQKPDALLLSPQSDTNLAPVVESAKALNIPTIVIDDARTEGASTYVGTDQVAIGSKAADFLHSLYPGGGEVAQIEGQAGSPNARKRIQGFTETLKKYPDLKLVASQPGDWDRLTALNATSNILRQNPKLVGVYANNDGMALGVFEAVANAKLEKQVAVVGTDGISEAKKSVSNGEMRATVAEFPFDEGVLSVQMALRLLACQPIPPWIVSPQAVISAENVGRFPNPPAFQN</sequence>
<feature type="signal peptide" evidence="4">
    <location>
        <begin position="1"/>
        <end position="24"/>
    </location>
</feature>
<keyword evidence="3 4" id="KW-0732">Signal</keyword>
<reference evidence="6 7" key="1">
    <citation type="submission" date="2023-07" db="EMBL/GenBank/DDBJ databases">
        <title>Genomic Encyclopedia of Type Strains, Phase IV (KMG-IV): sequencing the most valuable type-strain genomes for metagenomic binning, comparative biology and taxonomic classification.</title>
        <authorList>
            <person name="Goeker M."/>
        </authorList>
    </citation>
    <scope>NUCLEOTIDE SEQUENCE [LARGE SCALE GENOMIC DNA]</scope>
    <source>
        <strain evidence="6 7">DSM 19619</strain>
    </source>
</reference>
<comment type="caution">
    <text evidence="6">The sequence shown here is derived from an EMBL/GenBank/DDBJ whole genome shotgun (WGS) entry which is preliminary data.</text>
</comment>
<dbReference type="CDD" id="cd06320">
    <property type="entry name" value="PBP1_allose_binding"/>
    <property type="match status" value="1"/>
</dbReference>
<feature type="domain" description="Periplasmic binding protein" evidence="5">
    <location>
        <begin position="60"/>
        <end position="312"/>
    </location>
</feature>
<evidence type="ECO:0000313" key="7">
    <source>
        <dbReference type="Proteomes" id="UP001242480"/>
    </source>
</evidence>
<dbReference type="InterPro" id="IPR025997">
    <property type="entry name" value="SBP_2_dom"/>
</dbReference>
<dbReference type="Proteomes" id="UP001242480">
    <property type="component" value="Unassembled WGS sequence"/>
</dbReference>